<dbReference type="PANTHER" id="PTHR10073">
    <property type="entry name" value="DNA MISMATCH REPAIR PROTEIN MLH, PMS, MUTL"/>
    <property type="match status" value="1"/>
</dbReference>
<dbReference type="AlphaFoldDB" id="A0A9J6AEU1"/>
<evidence type="ECO:0000313" key="2">
    <source>
        <dbReference type="EMBL" id="KAG5623173.1"/>
    </source>
</evidence>
<dbReference type="InterPro" id="IPR042120">
    <property type="entry name" value="MutL_C_dimsub"/>
</dbReference>
<name>A0A9J6AEU1_SOLCO</name>
<protein>
    <recommendedName>
        <fullName evidence="4">DNA mismatch repair protein MLH3</fullName>
    </recommendedName>
</protein>
<dbReference type="GO" id="GO:0016887">
    <property type="term" value="F:ATP hydrolysis activity"/>
    <property type="evidence" value="ECO:0007669"/>
    <property type="project" value="InterPro"/>
</dbReference>
<keyword evidence="3" id="KW-1185">Reference proteome</keyword>
<feature type="region of interest" description="Disordered" evidence="1">
    <location>
        <begin position="1"/>
        <end position="21"/>
    </location>
</feature>
<proteinExistence type="predicted"/>
<gene>
    <name evidence="2" type="ORF">H5410_008391</name>
</gene>
<evidence type="ECO:0000256" key="1">
    <source>
        <dbReference type="SAM" id="MobiDB-lite"/>
    </source>
</evidence>
<comment type="caution">
    <text evidence="2">The sequence shown here is derived from an EMBL/GenBank/DDBJ whole genome shotgun (WGS) entry which is preliminary data.</text>
</comment>
<reference evidence="2 3" key="1">
    <citation type="submission" date="2020-09" db="EMBL/GenBank/DDBJ databases">
        <title>De no assembly of potato wild relative species, Solanum commersonii.</title>
        <authorList>
            <person name="Cho K."/>
        </authorList>
    </citation>
    <scope>NUCLEOTIDE SEQUENCE [LARGE SCALE GENOMIC DNA]</scope>
    <source>
        <strain evidence="2">LZ3.2</strain>
        <tissue evidence="2">Leaf</tissue>
    </source>
</reference>
<dbReference type="InterPro" id="IPR038973">
    <property type="entry name" value="MutL/Mlh/Pms-like"/>
</dbReference>
<dbReference type="EMBL" id="JACXVP010000002">
    <property type="protein sequence ID" value="KAG5623173.1"/>
    <property type="molecule type" value="Genomic_DNA"/>
</dbReference>
<organism evidence="2 3">
    <name type="scientific">Solanum commersonii</name>
    <name type="common">Commerson's wild potato</name>
    <name type="synonym">Commerson's nightshade</name>
    <dbReference type="NCBI Taxonomy" id="4109"/>
    <lineage>
        <taxon>Eukaryota</taxon>
        <taxon>Viridiplantae</taxon>
        <taxon>Streptophyta</taxon>
        <taxon>Embryophyta</taxon>
        <taxon>Tracheophyta</taxon>
        <taxon>Spermatophyta</taxon>
        <taxon>Magnoliopsida</taxon>
        <taxon>eudicotyledons</taxon>
        <taxon>Gunneridae</taxon>
        <taxon>Pentapetalae</taxon>
        <taxon>asterids</taxon>
        <taxon>lamiids</taxon>
        <taxon>Solanales</taxon>
        <taxon>Solanaceae</taxon>
        <taxon>Solanoideae</taxon>
        <taxon>Solaneae</taxon>
        <taxon>Solanum</taxon>
    </lineage>
</organism>
<dbReference type="Proteomes" id="UP000824120">
    <property type="component" value="Chromosome 2"/>
</dbReference>
<sequence length="107" mass="11779">MDIVEQIQRNEDRHSRPTNSGGAIMFGDALLPSECSLIVEELKQTSLCFQCAHGRPTTVPLVNLGALHEQIAKLGLWSKGSSEAWHGLHRHAINVERAAKRLRSAVS</sequence>
<evidence type="ECO:0008006" key="4">
    <source>
        <dbReference type="Google" id="ProtNLM"/>
    </source>
</evidence>
<dbReference type="GO" id="GO:0006298">
    <property type="term" value="P:mismatch repair"/>
    <property type="evidence" value="ECO:0007669"/>
    <property type="project" value="InterPro"/>
</dbReference>
<accession>A0A9J6AEU1</accession>
<dbReference type="GO" id="GO:0032300">
    <property type="term" value="C:mismatch repair complex"/>
    <property type="evidence" value="ECO:0007669"/>
    <property type="project" value="InterPro"/>
</dbReference>
<dbReference type="GO" id="GO:0140664">
    <property type="term" value="F:ATP-dependent DNA damage sensor activity"/>
    <property type="evidence" value="ECO:0007669"/>
    <property type="project" value="InterPro"/>
</dbReference>
<evidence type="ECO:0000313" key="3">
    <source>
        <dbReference type="Proteomes" id="UP000824120"/>
    </source>
</evidence>
<dbReference type="Gene3D" id="3.30.1540.20">
    <property type="entry name" value="MutL, C-terminal domain, dimerisation subdomain"/>
    <property type="match status" value="1"/>
</dbReference>
<dbReference type="PANTHER" id="PTHR10073:SF47">
    <property type="entry name" value="DNA MISMATCH REPAIR PROTEIN MLH3"/>
    <property type="match status" value="1"/>
</dbReference>
<dbReference type="OrthoDB" id="429932at2759"/>